<keyword evidence="3" id="KW-1185">Reference proteome</keyword>
<sequence length="194" mass="22330">MITLVPFSWEMLIAPASALAGVGITVLWTSFRETAKFHRELLLKHMDENREASAAYLTAVAALEQREAQLLHALAKRQRIGRDFTERELELQRATAELVADLRRSLATLDLLATYEVRAAARRIYDAHASLEDVLRDAWDTKQFDTEGAWASFKALEETREALVTVCRQQRAAQTMNMRRSHWARNRHLDDLRR</sequence>
<evidence type="ECO:0000313" key="2">
    <source>
        <dbReference type="EMBL" id="MFB9209597.1"/>
    </source>
</evidence>
<protein>
    <submittedName>
        <fullName evidence="2">Uncharacterized protein</fullName>
    </submittedName>
</protein>
<dbReference type="RefSeq" id="WP_189648154.1">
    <property type="nucleotide sequence ID" value="NZ_BMRC01000006.1"/>
</dbReference>
<keyword evidence="1" id="KW-1133">Transmembrane helix</keyword>
<evidence type="ECO:0000256" key="1">
    <source>
        <dbReference type="SAM" id="Phobius"/>
    </source>
</evidence>
<proteinExistence type="predicted"/>
<reference evidence="2 3" key="1">
    <citation type="submission" date="2024-09" db="EMBL/GenBank/DDBJ databases">
        <authorList>
            <person name="Sun Q."/>
            <person name="Mori K."/>
        </authorList>
    </citation>
    <scope>NUCLEOTIDE SEQUENCE [LARGE SCALE GENOMIC DNA]</scope>
    <source>
        <strain evidence="2 3">CCM 3426</strain>
    </source>
</reference>
<name>A0ABV5IYE7_9ACTN</name>
<keyword evidence="1" id="KW-0472">Membrane</keyword>
<feature type="transmembrane region" description="Helical" evidence="1">
    <location>
        <begin position="12"/>
        <end position="31"/>
    </location>
</feature>
<comment type="caution">
    <text evidence="2">The sequence shown here is derived from an EMBL/GenBank/DDBJ whole genome shotgun (WGS) entry which is preliminary data.</text>
</comment>
<organism evidence="2 3">
    <name type="scientific">Nonomuraea spiralis</name>
    <dbReference type="NCBI Taxonomy" id="46182"/>
    <lineage>
        <taxon>Bacteria</taxon>
        <taxon>Bacillati</taxon>
        <taxon>Actinomycetota</taxon>
        <taxon>Actinomycetes</taxon>
        <taxon>Streptosporangiales</taxon>
        <taxon>Streptosporangiaceae</taxon>
        <taxon>Nonomuraea</taxon>
    </lineage>
</organism>
<dbReference type="EMBL" id="JBHMEI010000104">
    <property type="protein sequence ID" value="MFB9209597.1"/>
    <property type="molecule type" value="Genomic_DNA"/>
</dbReference>
<gene>
    <name evidence="2" type="ORF">ACFFV7_51035</name>
</gene>
<dbReference type="Proteomes" id="UP001589647">
    <property type="component" value="Unassembled WGS sequence"/>
</dbReference>
<accession>A0ABV5IYE7</accession>
<evidence type="ECO:0000313" key="3">
    <source>
        <dbReference type="Proteomes" id="UP001589647"/>
    </source>
</evidence>
<keyword evidence="1" id="KW-0812">Transmembrane</keyword>